<evidence type="ECO:0000256" key="2">
    <source>
        <dbReference type="ARBA" id="ARBA00015313"/>
    </source>
</evidence>
<dbReference type="InterPro" id="IPR049740">
    <property type="entry name" value="CopZ"/>
</dbReference>
<evidence type="ECO:0000256" key="3">
    <source>
        <dbReference type="ARBA" id="ARBA00022490"/>
    </source>
</evidence>
<dbReference type="SUPFAM" id="SSF55008">
    <property type="entry name" value="HMA, heavy metal-associated domain"/>
    <property type="match status" value="1"/>
</dbReference>
<comment type="caution">
    <text evidence="8">The sequence shown here is derived from an EMBL/GenBank/DDBJ whole genome shotgun (WGS) entry which is preliminary data.</text>
</comment>
<dbReference type="Pfam" id="PF00403">
    <property type="entry name" value="HMA"/>
    <property type="match status" value="1"/>
</dbReference>
<evidence type="ECO:0000259" key="7">
    <source>
        <dbReference type="PROSITE" id="PS50846"/>
    </source>
</evidence>
<name>A0ABU9LKY5_9BACL</name>
<proteinExistence type="predicted"/>
<keyword evidence="6" id="KW-0143">Chaperone</keyword>
<protein>
    <recommendedName>
        <fullName evidence="2">Copper chaperone CopZ</fullName>
    </recommendedName>
</protein>
<dbReference type="PANTHER" id="PTHR46594:SF4">
    <property type="entry name" value="P-TYPE CATION-TRANSPORTING ATPASE"/>
    <property type="match status" value="1"/>
</dbReference>
<dbReference type="InterPro" id="IPR000428">
    <property type="entry name" value="Cu-bd"/>
</dbReference>
<keyword evidence="4" id="KW-0479">Metal-binding</keyword>
<dbReference type="InterPro" id="IPR006121">
    <property type="entry name" value="HMA_dom"/>
</dbReference>
<dbReference type="InterPro" id="IPR036163">
    <property type="entry name" value="HMA_dom_sf"/>
</dbReference>
<dbReference type="PANTHER" id="PTHR46594">
    <property type="entry name" value="P-TYPE CATION-TRANSPORTING ATPASE"/>
    <property type="match status" value="1"/>
</dbReference>
<dbReference type="PRINTS" id="PR00944">
    <property type="entry name" value="CUEXPORT"/>
</dbReference>
<dbReference type="InterPro" id="IPR017969">
    <property type="entry name" value="Heavy-metal-associated_CS"/>
</dbReference>
<dbReference type="PROSITE" id="PS50846">
    <property type="entry name" value="HMA_2"/>
    <property type="match status" value="1"/>
</dbReference>
<feature type="domain" description="HMA" evidence="7">
    <location>
        <begin position="3"/>
        <end position="69"/>
    </location>
</feature>
<dbReference type="NCBIfam" id="TIGR00003">
    <property type="entry name" value="copper ion binding protein"/>
    <property type="match status" value="1"/>
</dbReference>
<evidence type="ECO:0000256" key="1">
    <source>
        <dbReference type="ARBA" id="ARBA00004496"/>
    </source>
</evidence>
<accession>A0ABU9LKY5</accession>
<evidence type="ECO:0000256" key="6">
    <source>
        <dbReference type="ARBA" id="ARBA00023186"/>
    </source>
</evidence>
<evidence type="ECO:0000313" key="8">
    <source>
        <dbReference type="EMBL" id="MEL5988483.1"/>
    </source>
</evidence>
<gene>
    <name evidence="8" type="primary">copZ</name>
    <name evidence="8" type="ORF">AAF454_08715</name>
</gene>
<dbReference type="RefSeq" id="WP_068450575.1">
    <property type="nucleotide sequence ID" value="NZ_JALKQX010000006.1"/>
</dbReference>
<comment type="subcellular location">
    <subcellularLocation>
        <location evidence="1">Cytoplasm</location>
    </subcellularLocation>
</comment>
<keyword evidence="5" id="KW-0186">Copper</keyword>
<dbReference type="EMBL" id="JBCEWA010000006">
    <property type="protein sequence ID" value="MEL5988483.1"/>
    <property type="molecule type" value="Genomic_DNA"/>
</dbReference>
<evidence type="ECO:0000313" key="9">
    <source>
        <dbReference type="Proteomes" id="UP001398420"/>
    </source>
</evidence>
<keyword evidence="9" id="KW-1185">Reference proteome</keyword>
<dbReference type="PROSITE" id="PS01047">
    <property type="entry name" value="HMA_1"/>
    <property type="match status" value="1"/>
</dbReference>
<dbReference type="Gene3D" id="3.30.70.100">
    <property type="match status" value="1"/>
</dbReference>
<dbReference type="Proteomes" id="UP001398420">
    <property type="component" value="Unassembled WGS sequence"/>
</dbReference>
<evidence type="ECO:0000256" key="5">
    <source>
        <dbReference type="ARBA" id="ARBA00023008"/>
    </source>
</evidence>
<dbReference type="CDD" id="cd00371">
    <property type="entry name" value="HMA"/>
    <property type="match status" value="1"/>
</dbReference>
<sequence>MTEEMQLHVEGMSCGHCVKAVESSVGAIDGVETVRVTLDQGLVEVTYNPRQASVEDMKAAIEEEGYTVK</sequence>
<organism evidence="8 9">
    <name type="scientific">Kurthia gibsonii</name>
    <dbReference type="NCBI Taxonomy" id="33946"/>
    <lineage>
        <taxon>Bacteria</taxon>
        <taxon>Bacillati</taxon>
        <taxon>Bacillota</taxon>
        <taxon>Bacilli</taxon>
        <taxon>Bacillales</taxon>
        <taxon>Caryophanaceae</taxon>
        <taxon>Kurthia</taxon>
    </lineage>
</organism>
<evidence type="ECO:0000256" key="4">
    <source>
        <dbReference type="ARBA" id="ARBA00022723"/>
    </source>
</evidence>
<dbReference type="InterPro" id="IPR006122">
    <property type="entry name" value="HMA_Cu_ion-bd"/>
</dbReference>
<reference evidence="8 9" key="1">
    <citation type="submission" date="2024-04" db="EMBL/GenBank/DDBJ databases">
        <authorList>
            <person name="Wu Y.S."/>
            <person name="Zhang L."/>
        </authorList>
    </citation>
    <scope>NUCLEOTIDE SEQUENCE [LARGE SCALE GENOMIC DNA]</scope>
    <source>
        <strain evidence="8 9">KG-01</strain>
    </source>
</reference>
<keyword evidence="3" id="KW-0963">Cytoplasm</keyword>
<dbReference type="NCBIfam" id="NF033795">
    <property type="entry name" value="chaper_CopZ_Bs"/>
    <property type="match status" value="1"/>
</dbReference>